<gene>
    <name evidence="12" type="ORF">SEMRO_1715_G293060.1</name>
</gene>
<evidence type="ECO:0000256" key="8">
    <source>
        <dbReference type="ARBA" id="ARBA00023170"/>
    </source>
</evidence>
<evidence type="ECO:0000256" key="11">
    <source>
        <dbReference type="SAM" id="Phobius"/>
    </source>
</evidence>
<dbReference type="InterPro" id="IPR032675">
    <property type="entry name" value="LRR_dom_sf"/>
</dbReference>
<evidence type="ECO:0000313" key="13">
    <source>
        <dbReference type="Proteomes" id="UP001153069"/>
    </source>
</evidence>
<keyword evidence="8" id="KW-0675">Receptor</keyword>
<keyword evidence="13" id="KW-1185">Reference proteome</keyword>
<keyword evidence="2" id="KW-0433">Leucine-rich repeat</keyword>
<evidence type="ECO:0000256" key="6">
    <source>
        <dbReference type="ARBA" id="ARBA00022989"/>
    </source>
</evidence>
<keyword evidence="6 11" id="KW-1133">Transmembrane helix</keyword>
<keyword evidence="7 11" id="KW-0472">Membrane</keyword>
<feature type="region of interest" description="Disordered" evidence="10">
    <location>
        <begin position="1"/>
        <end position="24"/>
    </location>
</feature>
<keyword evidence="4" id="KW-0732">Signal</keyword>
<evidence type="ECO:0000256" key="7">
    <source>
        <dbReference type="ARBA" id="ARBA00023136"/>
    </source>
</evidence>
<reference evidence="12" key="1">
    <citation type="submission" date="2020-06" db="EMBL/GenBank/DDBJ databases">
        <authorList>
            <consortium name="Plant Systems Biology data submission"/>
        </authorList>
    </citation>
    <scope>NUCLEOTIDE SEQUENCE</scope>
    <source>
        <strain evidence="12">D6</strain>
    </source>
</reference>
<dbReference type="GO" id="GO:0016020">
    <property type="term" value="C:membrane"/>
    <property type="evidence" value="ECO:0007669"/>
    <property type="project" value="UniProtKB-SubCell"/>
</dbReference>
<dbReference type="EMBL" id="CAICTM010001713">
    <property type="protein sequence ID" value="CAB9525704.1"/>
    <property type="molecule type" value="Genomic_DNA"/>
</dbReference>
<evidence type="ECO:0000313" key="12">
    <source>
        <dbReference type="EMBL" id="CAB9525704.1"/>
    </source>
</evidence>
<accession>A0A9N8EV92</accession>
<protein>
    <submittedName>
        <fullName evidence="12">Leucine Rich Repeat</fullName>
    </submittedName>
</protein>
<feature type="transmembrane region" description="Helical" evidence="11">
    <location>
        <begin position="251"/>
        <end position="272"/>
    </location>
</feature>
<evidence type="ECO:0000256" key="4">
    <source>
        <dbReference type="ARBA" id="ARBA00022729"/>
    </source>
</evidence>
<keyword evidence="9" id="KW-0325">Glycoprotein</keyword>
<evidence type="ECO:0000256" key="10">
    <source>
        <dbReference type="SAM" id="MobiDB-lite"/>
    </source>
</evidence>
<dbReference type="SUPFAM" id="SSF52058">
    <property type="entry name" value="L domain-like"/>
    <property type="match status" value="1"/>
</dbReference>
<dbReference type="Gene3D" id="3.80.10.10">
    <property type="entry name" value="Ribonuclease Inhibitor"/>
    <property type="match status" value="1"/>
</dbReference>
<evidence type="ECO:0000256" key="1">
    <source>
        <dbReference type="ARBA" id="ARBA00004167"/>
    </source>
</evidence>
<organism evidence="12 13">
    <name type="scientific">Seminavis robusta</name>
    <dbReference type="NCBI Taxonomy" id="568900"/>
    <lineage>
        <taxon>Eukaryota</taxon>
        <taxon>Sar</taxon>
        <taxon>Stramenopiles</taxon>
        <taxon>Ochrophyta</taxon>
        <taxon>Bacillariophyta</taxon>
        <taxon>Bacillariophyceae</taxon>
        <taxon>Bacillariophycidae</taxon>
        <taxon>Naviculales</taxon>
        <taxon>Naviculaceae</taxon>
        <taxon>Seminavis</taxon>
    </lineage>
</organism>
<dbReference type="PANTHER" id="PTHR27000:SF642">
    <property type="entry name" value="INACTIVE LEUCINE-RICH REPEAT RECEPTOR KINASE XIAO-RELATED"/>
    <property type="match status" value="1"/>
</dbReference>
<feature type="region of interest" description="Disordered" evidence="10">
    <location>
        <begin position="164"/>
        <end position="194"/>
    </location>
</feature>
<dbReference type="AlphaFoldDB" id="A0A9N8EV92"/>
<evidence type="ECO:0000256" key="5">
    <source>
        <dbReference type="ARBA" id="ARBA00022737"/>
    </source>
</evidence>
<dbReference type="Proteomes" id="UP001153069">
    <property type="component" value="Unassembled WGS sequence"/>
</dbReference>
<keyword evidence="5" id="KW-0677">Repeat</keyword>
<feature type="region of interest" description="Disordered" evidence="10">
    <location>
        <begin position="228"/>
        <end position="247"/>
    </location>
</feature>
<name>A0A9N8EV92_9STRA</name>
<evidence type="ECO:0000256" key="3">
    <source>
        <dbReference type="ARBA" id="ARBA00022692"/>
    </source>
</evidence>
<comment type="caution">
    <text evidence="12">The sequence shown here is derived from an EMBL/GenBank/DDBJ whole genome shotgun (WGS) entry which is preliminary data.</text>
</comment>
<comment type="subcellular location">
    <subcellularLocation>
        <location evidence="1">Membrane</location>
        <topology evidence="1">Single-pass membrane protein</topology>
    </subcellularLocation>
</comment>
<keyword evidence="3 11" id="KW-0812">Transmembrane</keyword>
<evidence type="ECO:0000256" key="9">
    <source>
        <dbReference type="ARBA" id="ARBA00023180"/>
    </source>
</evidence>
<proteinExistence type="predicted"/>
<evidence type="ECO:0000256" key="2">
    <source>
        <dbReference type="ARBA" id="ARBA00022614"/>
    </source>
</evidence>
<sequence>MDGLKPKLSKLQGPTQEPLEPVRRKSDLLEVLVDKHVIGLLRNNATDEDHQAAEHLEPATLTDHSTGSDISRIRWENSLVEQDLLQKKQEAASSNNGATNRVESTLSFHPAKRDASSIRHDSADNYDVITAPSLATASDVNIDDSHEIPGAYRVAGIDAPADSEMFEEEGSVTESSDRGLLPEEEPINSGDDPALSSYLVLQEKEDSGDSDDEDVDVFHPEDLEEALDVHRISESTADRKQQDSDRPNSKFGWAVMLLVFGAVLALILWLLLQNDSKSNADGTFTANNATVSFDKKNASEVVTEASTAFFRYPIFNETGMEHAVKAAIREDPDSSYYKANEWMIKDPFLDTYPFWKQHQRFTHAMRWYALNGENWFRNDDWMRYDVDECEWWSAHPKHGQKYGICDEEGHILVVNLTSNNLDGEGPKGASLPRAKIMDYSNNQLRGTFPSCISKAPLEAIDLSNNSIGGAITAEAGVSSPWLRTCRVDSNQLGGDLKFPPELFPRIELFNLTNNFFGPTLPTEFGGLTKMTYLGLGHNNYKGTIPTEYSQLTALQVFDVSGTAITGDIPSSFGSGFDSLALLDIADTMIAGAIPESLCRDQTVVQANCSDALQCC</sequence>
<dbReference type="PANTHER" id="PTHR27000">
    <property type="entry name" value="LEUCINE-RICH REPEAT RECEPTOR-LIKE PROTEIN KINASE FAMILY PROTEIN-RELATED"/>
    <property type="match status" value="1"/>
</dbReference>